<dbReference type="InterPro" id="IPR050099">
    <property type="entry name" value="SIS_GmhA/DiaA_subfam"/>
</dbReference>
<dbReference type="GO" id="GO:0097367">
    <property type="term" value="F:carbohydrate derivative binding"/>
    <property type="evidence" value="ECO:0007669"/>
    <property type="project" value="InterPro"/>
</dbReference>
<feature type="domain" description="SIS" evidence="10">
    <location>
        <begin position="48"/>
        <end position="202"/>
    </location>
</feature>
<evidence type="ECO:0000259" key="10">
    <source>
        <dbReference type="PROSITE" id="PS51464"/>
    </source>
</evidence>
<dbReference type="InterPro" id="IPR035461">
    <property type="entry name" value="GmhA/DiaA"/>
</dbReference>
<dbReference type="HAMAP" id="MF_00067">
    <property type="entry name" value="GmhA"/>
    <property type="match status" value="1"/>
</dbReference>
<dbReference type="InterPro" id="IPR001347">
    <property type="entry name" value="SIS_dom"/>
</dbReference>
<protein>
    <recommendedName>
        <fullName evidence="9">Phosphoheptose isomerase</fullName>
        <ecNumber evidence="9">5.3.1.28</ecNumber>
    </recommendedName>
    <alternativeName>
        <fullName evidence="9">Sedoheptulose 7-phosphate isomerase</fullName>
    </alternativeName>
</protein>
<feature type="binding site" evidence="9">
    <location>
        <position position="76"/>
    </location>
    <ligand>
        <name>substrate</name>
    </ligand>
</feature>
<name>D5REA0_FUSN2</name>
<keyword evidence="5 9" id="KW-0479">Metal-binding</keyword>
<keyword evidence="8 9" id="KW-0119">Carbohydrate metabolism</keyword>
<comment type="miscellaneous">
    <text evidence="9">The reaction produces a racemic mixture of D-glycero-alpha-D-manno-heptose 7-phosphate and D-glycero-beta-D-manno-heptose 7-phosphate.</text>
</comment>
<feature type="binding site" evidence="9">
    <location>
        <position position="76"/>
    </location>
    <ligand>
        <name>Zn(2+)</name>
        <dbReference type="ChEBI" id="CHEBI:29105"/>
    </ligand>
</feature>
<evidence type="ECO:0000256" key="7">
    <source>
        <dbReference type="ARBA" id="ARBA00023235"/>
    </source>
</evidence>
<gene>
    <name evidence="9 11" type="primary">gmhA</name>
    <name evidence="11" type="ORF">HMPREF0397_1535</name>
</gene>
<dbReference type="GO" id="GO:0005737">
    <property type="term" value="C:cytoplasm"/>
    <property type="evidence" value="ECO:0007669"/>
    <property type="project" value="UniProtKB-SubCell"/>
</dbReference>
<feature type="binding site" evidence="9">
    <location>
        <begin position="130"/>
        <end position="132"/>
    </location>
    <ligand>
        <name>substrate</name>
    </ligand>
</feature>
<dbReference type="UniPathway" id="UPA00041">
    <property type="reaction ID" value="UER00436"/>
</dbReference>
<comment type="subcellular location">
    <subcellularLocation>
        <location evidence="2 9">Cytoplasm</location>
    </subcellularLocation>
</comment>
<evidence type="ECO:0000256" key="6">
    <source>
        <dbReference type="ARBA" id="ARBA00022833"/>
    </source>
</evidence>
<dbReference type="GO" id="GO:0008968">
    <property type="term" value="F:D-sedoheptulose 7-phosphate isomerase activity"/>
    <property type="evidence" value="ECO:0007669"/>
    <property type="project" value="UniProtKB-UniRule"/>
</dbReference>
<comment type="caution">
    <text evidence="11">The sequence shown here is derived from an EMBL/GenBank/DDBJ whole genome shotgun (WGS) entry which is preliminary data.</text>
</comment>
<dbReference type="PROSITE" id="PS51464">
    <property type="entry name" value="SIS"/>
    <property type="match status" value="1"/>
</dbReference>
<sequence>MLWSLQDTKKGCVNMNLISSYKTEFELLRKFIEEEEERKETEKVAQKLANIFTKGKKVLICGNGGSNCDAMHFIEEFTGRFRKERRALPAISISDPSHITCVANDYGFEYIFSKGVEAYGQEGDMFIGISTSGNSPNVIKAVEQAKAQGLVTVGLLGKDGGKLKGMCDYEFIIPGKTSDRVQEIHMMILHIIIEGVERIMFPENYVEE</sequence>
<dbReference type="GO" id="GO:2001061">
    <property type="term" value="P:D-glycero-D-manno-heptose 7-phosphate biosynthetic process"/>
    <property type="evidence" value="ECO:0007669"/>
    <property type="project" value="UniProtKB-UniPathway"/>
</dbReference>
<proteinExistence type="inferred from homology"/>
<feature type="binding site" evidence="9">
    <location>
        <position position="72"/>
    </location>
    <ligand>
        <name>Zn(2+)</name>
        <dbReference type="ChEBI" id="CHEBI:29105"/>
    </ligand>
</feature>
<dbReference type="GO" id="GO:0005975">
    <property type="term" value="P:carbohydrate metabolic process"/>
    <property type="evidence" value="ECO:0007669"/>
    <property type="project" value="UniProtKB-UniRule"/>
</dbReference>
<evidence type="ECO:0000256" key="1">
    <source>
        <dbReference type="ARBA" id="ARBA00000348"/>
    </source>
</evidence>
<dbReference type="InterPro" id="IPR004515">
    <property type="entry name" value="Phosphoheptose_Isoase"/>
</dbReference>
<comment type="catalytic activity">
    <reaction evidence="1 9">
        <text>2 D-sedoheptulose 7-phosphate = D-glycero-alpha-D-manno-heptose 7-phosphate + D-glycero-beta-D-manno-heptose 7-phosphate</text>
        <dbReference type="Rhea" id="RHEA:27489"/>
        <dbReference type="ChEBI" id="CHEBI:57483"/>
        <dbReference type="ChEBI" id="CHEBI:60203"/>
        <dbReference type="ChEBI" id="CHEBI:60204"/>
        <dbReference type="EC" id="5.3.1.28"/>
    </reaction>
</comment>
<dbReference type="SUPFAM" id="SSF53697">
    <property type="entry name" value="SIS domain"/>
    <property type="match status" value="1"/>
</dbReference>
<dbReference type="PANTHER" id="PTHR30390:SF7">
    <property type="entry name" value="PHOSPHOHEPTOSE ISOMERASE"/>
    <property type="match status" value="1"/>
</dbReference>
<dbReference type="GO" id="GO:0008270">
    <property type="term" value="F:zinc ion binding"/>
    <property type="evidence" value="ECO:0007669"/>
    <property type="project" value="UniProtKB-UniRule"/>
</dbReference>
<keyword evidence="4 9" id="KW-0963">Cytoplasm</keyword>
<comment type="pathway">
    <text evidence="9">Carbohydrate biosynthesis; D-glycero-D-manno-heptose 7-phosphate biosynthesis; D-glycero-alpha-D-manno-heptose 7-phosphate and D-glycero-beta-D-manno-heptose 7-phosphate from sedoheptulose 7-phosphate: step 1/1.</text>
</comment>
<evidence type="ECO:0000256" key="8">
    <source>
        <dbReference type="ARBA" id="ARBA00023277"/>
    </source>
</evidence>
<evidence type="ECO:0000256" key="5">
    <source>
        <dbReference type="ARBA" id="ARBA00022723"/>
    </source>
</evidence>
<dbReference type="Proteomes" id="UP000003643">
    <property type="component" value="Unassembled WGS sequence"/>
</dbReference>
<feature type="binding site" evidence="9">
    <location>
        <begin position="104"/>
        <end position="105"/>
    </location>
    <ligand>
        <name>substrate</name>
    </ligand>
</feature>
<comment type="similarity">
    <text evidence="3 9">Belongs to the SIS family. GmhA subfamily.</text>
</comment>
<dbReference type="InterPro" id="IPR046348">
    <property type="entry name" value="SIS_dom_sf"/>
</dbReference>
<dbReference type="EC" id="5.3.1.28" evidence="9"/>
<evidence type="ECO:0000313" key="11">
    <source>
        <dbReference type="EMBL" id="EFG94865.1"/>
    </source>
</evidence>
<comment type="function">
    <text evidence="9">Catalyzes the isomerization of sedoheptulose 7-phosphate in D-glycero-D-manno-heptose 7-phosphate.</text>
</comment>
<reference evidence="11 12" key="1">
    <citation type="submission" date="2010-04" db="EMBL/GenBank/DDBJ databases">
        <authorList>
            <person name="Qin X."/>
            <person name="Bachman B."/>
            <person name="Battles P."/>
            <person name="Bell A."/>
            <person name="Bess C."/>
            <person name="Bickham C."/>
            <person name="Chaboub L."/>
            <person name="Chen D."/>
            <person name="Coyle M."/>
            <person name="Deiros D.R."/>
            <person name="Dinh H."/>
            <person name="Forbes L."/>
            <person name="Fowler G."/>
            <person name="Francisco L."/>
            <person name="Fu Q."/>
            <person name="Gubbala S."/>
            <person name="Hale W."/>
            <person name="Han Y."/>
            <person name="Hemphill L."/>
            <person name="Highlander S.K."/>
            <person name="Hirani K."/>
            <person name="Hogues M."/>
            <person name="Jackson L."/>
            <person name="Jakkamsetti A."/>
            <person name="Javaid M."/>
            <person name="Jiang H."/>
            <person name="Korchina V."/>
            <person name="Kovar C."/>
            <person name="Lara F."/>
            <person name="Lee S."/>
            <person name="Mata R."/>
            <person name="Mathew T."/>
            <person name="Moen C."/>
            <person name="Morales K."/>
            <person name="Munidasa M."/>
            <person name="Nazareth L."/>
            <person name="Ngo R."/>
            <person name="Nguyen L."/>
            <person name="Okwuonu G."/>
            <person name="Ongeri F."/>
            <person name="Patil S."/>
            <person name="Petrosino J."/>
            <person name="Pham C."/>
            <person name="Pham P."/>
            <person name="Pu L.-L."/>
            <person name="Puazo M."/>
            <person name="Raj R."/>
            <person name="Reid J."/>
            <person name="Rouhana J."/>
            <person name="Saada N."/>
            <person name="Shang Y."/>
            <person name="Simmons D."/>
            <person name="Thornton R."/>
            <person name="Warren J."/>
            <person name="Weissenberger G."/>
            <person name="Zhang J."/>
            <person name="Zhang L."/>
            <person name="Zhou C."/>
            <person name="Zhu D."/>
            <person name="Muzny D."/>
            <person name="Worley K."/>
            <person name="Gibbs R."/>
        </authorList>
    </citation>
    <scope>NUCLEOTIDE SEQUENCE [LARGE SCALE GENOMIC DNA]</scope>
    <source>
        <strain evidence="12">ATCC 23726 / VPI 4351</strain>
    </source>
</reference>
<evidence type="ECO:0000256" key="9">
    <source>
        <dbReference type="HAMAP-Rule" id="MF_00067"/>
    </source>
</evidence>
<feature type="binding site" evidence="9">
    <location>
        <position position="135"/>
    </location>
    <ligand>
        <name>substrate</name>
    </ligand>
</feature>
<feature type="binding site" evidence="9">
    <location>
        <position position="190"/>
    </location>
    <ligand>
        <name>Zn(2+)</name>
        <dbReference type="ChEBI" id="CHEBI:29105"/>
    </ligand>
</feature>
<keyword evidence="7 9" id="KW-0413">Isomerase</keyword>
<evidence type="ECO:0000256" key="2">
    <source>
        <dbReference type="ARBA" id="ARBA00004496"/>
    </source>
</evidence>
<evidence type="ECO:0000313" key="12">
    <source>
        <dbReference type="Proteomes" id="UP000003643"/>
    </source>
</evidence>
<evidence type="ECO:0000256" key="4">
    <source>
        <dbReference type="ARBA" id="ARBA00022490"/>
    </source>
</evidence>
<dbReference type="EMBL" id="ADVK01000043">
    <property type="protein sequence ID" value="EFG94865.1"/>
    <property type="molecule type" value="Genomic_DNA"/>
</dbReference>
<comment type="cofactor">
    <cofactor evidence="9">
        <name>Zn(2+)</name>
        <dbReference type="ChEBI" id="CHEBI:29105"/>
    </cofactor>
    <text evidence="9">Binds 1 zinc ion per subunit.</text>
</comment>
<dbReference type="CDD" id="cd05006">
    <property type="entry name" value="SIS_GmhA"/>
    <property type="match status" value="1"/>
</dbReference>
<dbReference type="NCBIfam" id="TIGR00441">
    <property type="entry name" value="gmhA"/>
    <property type="match status" value="1"/>
</dbReference>
<feature type="binding site" evidence="9">
    <location>
        <position position="182"/>
    </location>
    <ligand>
        <name>substrate</name>
    </ligand>
</feature>
<dbReference type="AlphaFoldDB" id="D5REA0"/>
<feature type="binding site" evidence="9">
    <location>
        <position position="182"/>
    </location>
    <ligand>
        <name>Zn(2+)</name>
        <dbReference type="ChEBI" id="CHEBI:29105"/>
    </ligand>
</feature>
<dbReference type="PANTHER" id="PTHR30390">
    <property type="entry name" value="SEDOHEPTULOSE 7-PHOSPHATE ISOMERASE / DNAA INITIATOR-ASSOCIATING FACTOR FOR REPLICATION INITIATION"/>
    <property type="match status" value="1"/>
</dbReference>
<dbReference type="Gene3D" id="3.40.50.10490">
    <property type="entry name" value="Glucose-6-phosphate isomerase like protein, domain 1"/>
    <property type="match status" value="1"/>
</dbReference>
<evidence type="ECO:0000256" key="3">
    <source>
        <dbReference type="ARBA" id="ARBA00009894"/>
    </source>
</evidence>
<accession>D5REA0</accession>
<organism evidence="11 12">
    <name type="scientific">Fusobacterium nucleatum subsp. nucleatum (strain ATCC 23726 / VPI 4351)</name>
    <dbReference type="NCBI Taxonomy" id="525283"/>
    <lineage>
        <taxon>Bacteria</taxon>
        <taxon>Fusobacteriati</taxon>
        <taxon>Fusobacteriota</taxon>
        <taxon>Fusobacteriia</taxon>
        <taxon>Fusobacteriales</taxon>
        <taxon>Fusobacteriaceae</taxon>
        <taxon>Fusobacterium</taxon>
    </lineage>
</organism>
<feature type="binding site" evidence="9">
    <location>
        <begin position="63"/>
        <end position="65"/>
    </location>
    <ligand>
        <name>substrate</name>
    </ligand>
</feature>
<keyword evidence="6 9" id="KW-0862">Zinc</keyword>
<dbReference type="Pfam" id="PF13580">
    <property type="entry name" value="SIS_2"/>
    <property type="match status" value="1"/>
</dbReference>